<organism evidence="1 2">
    <name type="scientific">Solicola gregarius</name>
    <dbReference type="NCBI Taxonomy" id="2908642"/>
    <lineage>
        <taxon>Bacteria</taxon>
        <taxon>Bacillati</taxon>
        <taxon>Actinomycetota</taxon>
        <taxon>Actinomycetes</taxon>
        <taxon>Propionibacteriales</taxon>
        <taxon>Nocardioidaceae</taxon>
        <taxon>Solicola</taxon>
    </lineage>
</organism>
<accession>A0AA46TE88</accession>
<sequence>MSEPLDVRLRDEQALDEIELTSDLIIAASEHPGPLTQQQVDDILGIP</sequence>
<keyword evidence="2" id="KW-1185">Reference proteome</keyword>
<dbReference type="Proteomes" id="UP001164390">
    <property type="component" value="Chromosome"/>
</dbReference>
<reference evidence="1" key="1">
    <citation type="submission" date="2022-01" db="EMBL/GenBank/DDBJ databases">
        <title>Nocardioidaceae gen. sp. A5X3R13.</title>
        <authorList>
            <person name="Lopez Marin M.A."/>
            <person name="Uhlik O."/>
        </authorList>
    </citation>
    <scope>NUCLEOTIDE SEQUENCE</scope>
    <source>
        <strain evidence="1">A5X3R13</strain>
    </source>
</reference>
<evidence type="ECO:0000313" key="2">
    <source>
        <dbReference type="Proteomes" id="UP001164390"/>
    </source>
</evidence>
<protein>
    <submittedName>
        <fullName evidence="1">Uncharacterized protein</fullName>
    </submittedName>
</protein>
<dbReference type="AlphaFoldDB" id="A0AA46TE88"/>
<dbReference type="KEGG" id="sgrg:L0C25_13730"/>
<dbReference type="EMBL" id="CP094970">
    <property type="protein sequence ID" value="UYM03610.1"/>
    <property type="molecule type" value="Genomic_DNA"/>
</dbReference>
<name>A0AA46TE88_9ACTN</name>
<proteinExistence type="predicted"/>
<gene>
    <name evidence="1" type="ORF">L0C25_13730</name>
</gene>
<evidence type="ECO:0000313" key="1">
    <source>
        <dbReference type="EMBL" id="UYM03610.1"/>
    </source>
</evidence>
<dbReference type="RefSeq" id="WP_271632226.1">
    <property type="nucleotide sequence ID" value="NZ_CP094970.1"/>
</dbReference>